<dbReference type="InParanoid" id="A0A2V0P0D0"/>
<feature type="transmembrane region" description="Helical" evidence="6">
    <location>
        <begin position="6"/>
        <end position="29"/>
    </location>
</feature>
<evidence type="ECO:0000256" key="2">
    <source>
        <dbReference type="ARBA" id="ARBA00022692"/>
    </source>
</evidence>
<feature type="transmembrane region" description="Helical" evidence="6">
    <location>
        <begin position="80"/>
        <end position="100"/>
    </location>
</feature>
<feature type="compositionally biased region" description="Low complexity" evidence="5">
    <location>
        <begin position="447"/>
        <end position="460"/>
    </location>
</feature>
<keyword evidence="3 6" id="KW-1133">Transmembrane helix</keyword>
<accession>A0A2V0P0D0</accession>
<feature type="region of interest" description="Disordered" evidence="5">
    <location>
        <begin position="592"/>
        <end position="649"/>
    </location>
</feature>
<dbReference type="EMBL" id="BDRX01000023">
    <property type="protein sequence ID" value="GBF91303.1"/>
    <property type="molecule type" value="Genomic_DNA"/>
</dbReference>
<evidence type="ECO:0000256" key="3">
    <source>
        <dbReference type="ARBA" id="ARBA00022989"/>
    </source>
</evidence>
<evidence type="ECO:0000256" key="1">
    <source>
        <dbReference type="ARBA" id="ARBA00004141"/>
    </source>
</evidence>
<sequence length="649" mass="66796">MLDSPASIAVAGVCALGGILVAIFQIMCHLRNYTEPVFQRYIIRLIFMVPVYAVGSWFSLKYRAAAIYFDTIRDCYEAWIIYNFTSLLLAYVGGPGAVVVKAEGKIVHPSWTHLTCCLPPMQVDGFFLRRCKQGTLQFVLLKPVMAALTLILYAGGAYTDGDMSPRDGYFYISILYNVCYTFALYGLMLFWIGAAELLEPFSPLLKFVLVKTVVFLTFWQGIAISVINSTGHLRDPEDGKALQNFLICVEMLIAGGAMTAAFPHRQYALGGTTAGFRLDAFWHAVSVRDVVADVVHVFAPSYSDYVLYSDGGPADNVKRKKYRGQTGGAAGGDGPAARRGRGRGGVQSIMDKSARGGGAGGGGGGGEGGGDGGGAEGGGRRSKTPQRSASKAERAMERNRNTAILVDSESDAMDSEEDGGGELGTGVASDSDSEGGGGGGGGGGQPARGAGAAAGAAEAAVAALAGGRLRRKMKLLSSSDEEEASEAAARAAKGSERGEAQREAAAAAAAAAAPAQQPAPQRRLQGPLTPPPPAVLQPPGRASPALAPLRAAARAIQQQEPPGDAREDGGGGGITLPRPRSVAEHIAAVKAAAASGVSPRSPAAAAWAASGWGDDEAAGGGGAAKGAGAEAKKGNGSGWAEEGWSNVPM</sequence>
<feature type="compositionally biased region" description="Low complexity" evidence="5">
    <location>
        <begin position="592"/>
        <end position="612"/>
    </location>
</feature>
<comment type="subcellular location">
    <subcellularLocation>
        <location evidence="1">Membrane</location>
        <topology evidence="1">Multi-pass membrane protein</topology>
    </subcellularLocation>
</comment>
<keyword evidence="8" id="KW-1185">Reference proteome</keyword>
<feature type="transmembrane region" description="Helical" evidence="6">
    <location>
        <begin position="41"/>
        <end position="60"/>
    </location>
</feature>
<organism evidence="7 8">
    <name type="scientific">Raphidocelis subcapitata</name>
    <dbReference type="NCBI Taxonomy" id="307507"/>
    <lineage>
        <taxon>Eukaryota</taxon>
        <taxon>Viridiplantae</taxon>
        <taxon>Chlorophyta</taxon>
        <taxon>core chlorophytes</taxon>
        <taxon>Chlorophyceae</taxon>
        <taxon>CS clade</taxon>
        <taxon>Sphaeropleales</taxon>
        <taxon>Selenastraceae</taxon>
        <taxon>Raphidocelis</taxon>
    </lineage>
</organism>
<dbReference type="Pfam" id="PF03619">
    <property type="entry name" value="Solute_trans_a"/>
    <property type="match status" value="1"/>
</dbReference>
<dbReference type="Proteomes" id="UP000247498">
    <property type="component" value="Unassembled WGS sequence"/>
</dbReference>
<protein>
    <submittedName>
        <fullName evidence="7">Uncharacterized protein</fullName>
    </submittedName>
</protein>
<evidence type="ECO:0000313" key="7">
    <source>
        <dbReference type="EMBL" id="GBF91303.1"/>
    </source>
</evidence>
<feature type="compositionally biased region" description="Low complexity" evidence="5">
    <location>
        <begin position="503"/>
        <end position="527"/>
    </location>
</feature>
<feature type="transmembrane region" description="Helical" evidence="6">
    <location>
        <begin position="204"/>
        <end position="222"/>
    </location>
</feature>
<dbReference type="STRING" id="307507.A0A2V0P0D0"/>
<evidence type="ECO:0000256" key="5">
    <source>
        <dbReference type="SAM" id="MobiDB-lite"/>
    </source>
</evidence>
<keyword evidence="4 6" id="KW-0472">Membrane</keyword>
<feature type="region of interest" description="Disordered" evidence="5">
    <location>
        <begin position="317"/>
        <end position="460"/>
    </location>
</feature>
<feature type="transmembrane region" description="Helical" evidence="6">
    <location>
        <begin position="242"/>
        <end position="262"/>
    </location>
</feature>
<gene>
    <name evidence="7" type="ORF">Rsub_03623</name>
</gene>
<feature type="region of interest" description="Disordered" evidence="5">
    <location>
        <begin position="474"/>
        <end position="580"/>
    </location>
</feature>
<dbReference type="FunCoup" id="A0A2V0P0D0">
    <property type="interactions" value="1933"/>
</dbReference>
<dbReference type="InterPro" id="IPR005178">
    <property type="entry name" value="Ostalpha/TMEM184C"/>
</dbReference>
<feature type="compositionally biased region" description="Acidic residues" evidence="5">
    <location>
        <begin position="408"/>
        <end position="420"/>
    </location>
</feature>
<keyword evidence="2 6" id="KW-0812">Transmembrane</keyword>
<feature type="compositionally biased region" description="Gly residues" evidence="5">
    <location>
        <begin position="434"/>
        <end position="446"/>
    </location>
</feature>
<evidence type="ECO:0000313" key="8">
    <source>
        <dbReference type="Proteomes" id="UP000247498"/>
    </source>
</evidence>
<feature type="compositionally biased region" description="Gly residues" evidence="5">
    <location>
        <begin position="325"/>
        <end position="334"/>
    </location>
</feature>
<evidence type="ECO:0000256" key="4">
    <source>
        <dbReference type="ARBA" id="ARBA00023136"/>
    </source>
</evidence>
<reference evidence="7 8" key="1">
    <citation type="journal article" date="2018" name="Sci. Rep.">
        <title>Raphidocelis subcapitata (=Pseudokirchneriella subcapitata) provides an insight into genome evolution and environmental adaptations in the Sphaeropleales.</title>
        <authorList>
            <person name="Suzuki S."/>
            <person name="Yamaguchi H."/>
            <person name="Nakajima N."/>
            <person name="Kawachi M."/>
        </authorList>
    </citation>
    <scope>NUCLEOTIDE SEQUENCE [LARGE SCALE GENOMIC DNA]</scope>
    <source>
        <strain evidence="7 8">NIES-35</strain>
    </source>
</reference>
<dbReference type="SMART" id="SM01417">
    <property type="entry name" value="Solute_trans_a"/>
    <property type="match status" value="1"/>
</dbReference>
<proteinExistence type="predicted"/>
<dbReference type="AlphaFoldDB" id="A0A2V0P0D0"/>
<dbReference type="GO" id="GO:0016020">
    <property type="term" value="C:membrane"/>
    <property type="evidence" value="ECO:0007669"/>
    <property type="project" value="UniProtKB-SubCell"/>
</dbReference>
<feature type="compositionally biased region" description="Gly residues" evidence="5">
    <location>
        <begin position="355"/>
        <end position="377"/>
    </location>
</feature>
<feature type="compositionally biased region" description="Basic and acidic residues" evidence="5">
    <location>
        <begin position="390"/>
        <end position="400"/>
    </location>
</feature>
<dbReference type="PANTHER" id="PTHR23423">
    <property type="entry name" value="ORGANIC SOLUTE TRANSPORTER-RELATED"/>
    <property type="match status" value="1"/>
</dbReference>
<dbReference type="OrthoDB" id="5348404at2759"/>
<evidence type="ECO:0000256" key="6">
    <source>
        <dbReference type="SAM" id="Phobius"/>
    </source>
</evidence>
<name>A0A2V0P0D0_9CHLO</name>
<feature type="transmembrane region" description="Helical" evidence="6">
    <location>
        <begin position="139"/>
        <end position="158"/>
    </location>
</feature>
<comment type="caution">
    <text evidence="7">The sequence shown here is derived from an EMBL/GenBank/DDBJ whole genome shotgun (WGS) entry which is preliminary data.</text>
</comment>
<feature type="compositionally biased region" description="Low complexity" evidence="5">
    <location>
        <begin position="537"/>
        <end position="562"/>
    </location>
</feature>
<feature type="transmembrane region" description="Helical" evidence="6">
    <location>
        <begin position="170"/>
        <end position="192"/>
    </location>
</feature>
<feature type="compositionally biased region" description="Basic and acidic residues" evidence="5">
    <location>
        <begin position="493"/>
        <end position="502"/>
    </location>
</feature>